<accession>A0AAW0V0A7</accession>
<dbReference type="Pfam" id="PF05192">
    <property type="entry name" value="MutS_III"/>
    <property type="match status" value="1"/>
</dbReference>
<gene>
    <name evidence="4" type="ORF">O3P69_001869</name>
</gene>
<dbReference type="GO" id="GO:0006298">
    <property type="term" value="P:mismatch repair"/>
    <property type="evidence" value="ECO:0007669"/>
    <property type="project" value="InterPro"/>
</dbReference>
<feature type="domain" description="DNA mismatch repair protein MutS core" evidence="3">
    <location>
        <begin position="443"/>
        <end position="602"/>
    </location>
</feature>
<dbReference type="GO" id="GO:0140664">
    <property type="term" value="F:ATP-dependent DNA damage sensor activity"/>
    <property type="evidence" value="ECO:0007669"/>
    <property type="project" value="InterPro"/>
</dbReference>
<feature type="compositionally biased region" description="Low complexity" evidence="2">
    <location>
        <begin position="167"/>
        <end position="183"/>
    </location>
</feature>
<keyword evidence="5" id="KW-1185">Reference proteome</keyword>
<evidence type="ECO:0000256" key="2">
    <source>
        <dbReference type="SAM" id="MobiDB-lite"/>
    </source>
</evidence>
<comment type="similarity">
    <text evidence="1">Belongs to the DNA mismatch repair MutS family.</text>
</comment>
<sequence length="712" mass="77305">METTTSTTPGPPPRYNAGGPTSLPSSSSGVVGVGAGVENRLRHLLTNVPDSALSSAQWVSRSGRPTLNLSSSSSSSTPIIPRHPQPSRYTPYASSTSSPTPLMPPPPPPPPSPLAPPPHQARNPSSTFHSSSSFSTPLMPPRHTSSIFSSSSTYSTPHVPPPPPPRNSSFSSTSFSSLPQHPSNVDLQRGRGQFSSTMNSSVLPPPPGSSTACLLSGGRKRPLAPPSSSSIPSAPPAGSHDLSDDLTSRDNLNMDEEPSQVQVVEDKVEAAPEFWVMRSLFREQRPRCVLVGGRQDQRFFDVLKKLCGTAPPSPDTPQQVSNSTTSPAASPSGSTSFTSSSASCVLRVLPMADFKYELCVRRVLSLALPGEPEGVTEAERELFVRSQVNTQHRAMTRALGALLRFLDAHGSELGTPDQLLEGTPILGIRVYTMEDLAQLDEATAIALQVFSEEQHPAAFKSGKRSASKEGLSLYALLSRTSCPMACHALRRVLLRPLVEVAVLEGRYAAVGWGVHAANLDTLKQLQSCLRQVSNVTYTVGRLRRGQLSVRDWKFLYKSLFNAILIGEICQAQDQDIPIFKETGEALTEGLYRATFLIQRIMDIDQSEREGRFVVKPGVDTELDDRKRRFSGLGEVMRRVAALELTHLPQEVDSCCMIYLPHVGYLLAFPPSPELDASLSPASYALPGLHFMFKTADMVFYKSDTCYEIEQQF</sequence>
<name>A0AAW0V0A7_SCYPA</name>
<comment type="caution">
    <text evidence="4">The sequence shown here is derived from an EMBL/GenBank/DDBJ whole genome shotgun (WGS) entry which is preliminary data.</text>
</comment>
<reference evidence="4 5" key="1">
    <citation type="submission" date="2023-03" db="EMBL/GenBank/DDBJ databases">
        <title>High-quality genome of Scylla paramamosain provides insights in environmental adaptation.</title>
        <authorList>
            <person name="Zhang L."/>
        </authorList>
    </citation>
    <scope>NUCLEOTIDE SEQUENCE [LARGE SCALE GENOMIC DNA]</scope>
    <source>
        <strain evidence="4">LZ_2023a</strain>
        <tissue evidence="4">Muscle</tissue>
    </source>
</reference>
<feature type="compositionally biased region" description="Low complexity" evidence="2">
    <location>
        <begin position="125"/>
        <end position="157"/>
    </location>
</feature>
<dbReference type="AlphaFoldDB" id="A0AAW0V0A7"/>
<feature type="region of interest" description="Disordered" evidence="2">
    <location>
        <begin position="310"/>
        <end position="339"/>
    </location>
</feature>
<evidence type="ECO:0000256" key="1">
    <source>
        <dbReference type="ARBA" id="ARBA00006271"/>
    </source>
</evidence>
<dbReference type="SUPFAM" id="SSF48334">
    <property type="entry name" value="DNA repair protein MutS, domain III"/>
    <property type="match status" value="1"/>
</dbReference>
<dbReference type="PANTHER" id="PTHR11361:SF20">
    <property type="entry name" value="MUTS PROTEIN HOMOLOG 5"/>
    <property type="match status" value="1"/>
</dbReference>
<feature type="region of interest" description="Disordered" evidence="2">
    <location>
        <begin position="48"/>
        <end position="264"/>
    </location>
</feature>
<dbReference type="GO" id="GO:0005524">
    <property type="term" value="F:ATP binding"/>
    <property type="evidence" value="ECO:0007669"/>
    <property type="project" value="InterPro"/>
</dbReference>
<evidence type="ECO:0000259" key="3">
    <source>
        <dbReference type="Pfam" id="PF05192"/>
    </source>
</evidence>
<dbReference type="InterPro" id="IPR045076">
    <property type="entry name" value="MutS"/>
</dbReference>
<dbReference type="GO" id="GO:0051026">
    <property type="term" value="P:chiasma assembly"/>
    <property type="evidence" value="ECO:0007669"/>
    <property type="project" value="TreeGrafter"/>
</dbReference>
<dbReference type="EMBL" id="JARAKH010000003">
    <property type="protein sequence ID" value="KAK8405670.1"/>
    <property type="molecule type" value="Genomic_DNA"/>
</dbReference>
<feature type="region of interest" description="Disordered" evidence="2">
    <location>
        <begin position="1"/>
        <end position="34"/>
    </location>
</feature>
<dbReference type="GO" id="GO:0005634">
    <property type="term" value="C:nucleus"/>
    <property type="evidence" value="ECO:0007669"/>
    <property type="project" value="TreeGrafter"/>
</dbReference>
<dbReference type="InterPro" id="IPR036187">
    <property type="entry name" value="DNA_mismatch_repair_MutS_sf"/>
</dbReference>
<evidence type="ECO:0000313" key="4">
    <source>
        <dbReference type="EMBL" id="KAK8405670.1"/>
    </source>
</evidence>
<dbReference type="GO" id="GO:0030983">
    <property type="term" value="F:mismatched DNA binding"/>
    <property type="evidence" value="ECO:0007669"/>
    <property type="project" value="InterPro"/>
</dbReference>
<feature type="compositionally biased region" description="Low complexity" evidence="2">
    <location>
        <begin position="226"/>
        <end position="239"/>
    </location>
</feature>
<dbReference type="Proteomes" id="UP001487740">
    <property type="component" value="Unassembled WGS sequence"/>
</dbReference>
<organism evidence="4 5">
    <name type="scientific">Scylla paramamosain</name>
    <name type="common">Mud crab</name>
    <dbReference type="NCBI Taxonomy" id="85552"/>
    <lineage>
        <taxon>Eukaryota</taxon>
        <taxon>Metazoa</taxon>
        <taxon>Ecdysozoa</taxon>
        <taxon>Arthropoda</taxon>
        <taxon>Crustacea</taxon>
        <taxon>Multicrustacea</taxon>
        <taxon>Malacostraca</taxon>
        <taxon>Eumalacostraca</taxon>
        <taxon>Eucarida</taxon>
        <taxon>Decapoda</taxon>
        <taxon>Pleocyemata</taxon>
        <taxon>Brachyura</taxon>
        <taxon>Eubrachyura</taxon>
        <taxon>Portunoidea</taxon>
        <taxon>Portunidae</taxon>
        <taxon>Portuninae</taxon>
        <taxon>Scylla</taxon>
    </lineage>
</organism>
<protein>
    <recommendedName>
        <fullName evidence="3">DNA mismatch repair protein MutS core domain-containing protein</fullName>
    </recommendedName>
</protein>
<feature type="compositionally biased region" description="Polar residues" evidence="2">
    <location>
        <begin position="48"/>
        <end position="69"/>
    </location>
</feature>
<feature type="compositionally biased region" description="Low complexity" evidence="2">
    <location>
        <begin position="86"/>
        <end position="100"/>
    </location>
</feature>
<dbReference type="PANTHER" id="PTHR11361">
    <property type="entry name" value="DNA MISMATCH REPAIR PROTEIN MUTS FAMILY MEMBER"/>
    <property type="match status" value="1"/>
</dbReference>
<dbReference type="InterPro" id="IPR007696">
    <property type="entry name" value="DNA_mismatch_repair_MutS_core"/>
</dbReference>
<feature type="compositionally biased region" description="Polar residues" evidence="2">
    <location>
        <begin position="193"/>
        <end position="202"/>
    </location>
</feature>
<dbReference type="Gene3D" id="1.10.1420.10">
    <property type="match status" value="1"/>
</dbReference>
<proteinExistence type="inferred from homology"/>
<evidence type="ECO:0000313" key="5">
    <source>
        <dbReference type="Proteomes" id="UP001487740"/>
    </source>
</evidence>
<feature type="compositionally biased region" description="Low complexity" evidence="2">
    <location>
        <begin position="321"/>
        <end position="339"/>
    </location>
</feature>
<feature type="compositionally biased region" description="Pro residues" evidence="2">
    <location>
        <begin position="101"/>
        <end position="119"/>
    </location>
</feature>